<feature type="non-terminal residue" evidence="1">
    <location>
        <position position="1"/>
    </location>
</feature>
<gene>
    <name evidence="1" type="ORF">DES51_1431</name>
</gene>
<reference evidence="1 2" key="1">
    <citation type="submission" date="2018-05" db="EMBL/GenBank/DDBJ databases">
        <title>Genomic Encyclopedia of Type Strains, Phase IV (KMG-IV): sequencing the most valuable type-strain genomes for metagenomic binning, comparative biology and taxonomic classification.</title>
        <authorList>
            <person name="Goeker M."/>
        </authorList>
    </citation>
    <scope>NUCLEOTIDE SEQUENCE [LARGE SCALE GENOMIC DNA]</scope>
    <source>
        <strain evidence="1 2">JC118</strain>
    </source>
</reference>
<organism evidence="1 2">
    <name type="scientific">Dielma fastidiosa</name>
    <dbReference type="NCBI Taxonomy" id="1034346"/>
    <lineage>
        <taxon>Bacteria</taxon>
        <taxon>Bacillati</taxon>
        <taxon>Bacillota</taxon>
        <taxon>Erysipelotrichia</taxon>
        <taxon>Erysipelotrichales</taxon>
        <taxon>Erysipelotrichaceae</taxon>
        <taxon>Dielma</taxon>
    </lineage>
</organism>
<protein>
    <submittedName>
        <fullName evidence="1">Uncharacterized protein</fullName>
    </submittedName>
</protein>
<sequence length="27" mass="2934">GKMVSNAMVEGCWINSLGIYQSPTYQG</sequence>
<dbReference type="Proteomes" id="UP000247612">
    <property type="component" value="Unassembled WGS sequence"/>
</dbReference>
<proteinExistence type="predicted"/>
<dbReference type="AlphaFoldDB" id="A0A318KQB8"/>
<keyword evidence="2" id="KW-1185">Reference proteome</keyword>
<name>A0A318KQB8_9FIRM</name>
<dbReference type="EMBL" id="QJKH01000043">
    <property type="protein sequence ID" value="PXX73378.1"/>
    <property type="molecule type" value="Genomic_DNA"/>
</dbReference>
<accession>A0A318KQB8</accession>
<evidence type="ECO:0000313" key="2">
    <source>
        <dbReference type="Proteomes" id="UP000247612"/>
    </source>
</evidence>
<comment type="caution">
    <text evidence="1">The sequence shown here is derived from an EMBL/GenBank/DDBJ whole genome shotgun (WGS) entry which is preliminary data.</text>
</comment>
<evidence type="ECO:0000313" key="1">
    <source>
        <dbReference type="EMBL" id="PXX73378.1"/>
    </source>
</evidence>